<evidence type="ECO:0000313" key="1">
    <source>
        <dbReference type="EMBL" id="RHZ74781.1"/>
    </source>
</evidence>
<proteinExistence type="predicted"/>
<dbReference type="EMBL" id="PQFF01000204">
    <property type="protein sequence ID" value="RHZ74781.1"/>
    <property type="molecule type" value="Genomic_DNA"/>
</dbReference>
<name>A0A397IFU6_9GLOM</name>
<evidence type="ECO:0008006" key="3">
    <source>
        <dbReference type="Google" id="ProtNLM"/>
    </source>
</evidence>
<keyword evidence="2" id="KW-1185">Reference proteome</keyword>
<accession>A0A397IFU6</accession>
<protein>
    <recommendedName>
        <fullName evidence="3">Serine-threonine/tyrosine-protein kinase catalytic domain-containing protein</fullName>
    </recommendedName>
</protein>
<dbReference type="Gene3D" id="1.10.510.10">
    <property type="entry name" value="Transferase(Phosphotransferase) domain 1"/>
    <property type="match status" value="1"/>
</dbReference>
<reference evidence="1 2" key="1">
    <citation type="submission" date="2018-08" db="EMBL/GenBank/DDBJ databases">
        <title>Genome and evolution of the arbuscular mycorrhizal fungus Diversispora epigaea (formerly Glomus versiforme) and its bacterial endosymbionts.</title>
        <authorList>
            <person name="Sun X."/>
            <person name="Fei Z."/>
            <person name="Harrison M."/>
        </authorList>
    </citation>
    <scope>NUCLEOTIDE SEQUENCE [LARGE SCALE GENOMIC DNA]</scope>
    <source>
        <strain evidence="1 2">IT104</strain>
    </source>
</reference>
<evidence type="ECO:0000313" key="2">
    <source>
        <dbReference type="Proteomes" id="UP000266861"/>
    </source>
</evidence>
<dbReference type="AlphaFoldDB" id="A0A397IFU6"/>
<gene>
    <name evidence="1" type="ORF">Glove_219g59</name>
</gene>
<sequence length="92" mass="10889">MKGKNSFKIVKCMQKKASLHKKSNSRIEQSRLHNKYATLMKQCWDANPDNRPDTFTLKEKMESLIKALYKVDKQQEPTIQPKNFESKNQKFL</sequence>
<organism evidence="1 2">
    <name type="scientific">Diversispora epigaea</name>
    <dbReference type="NCBI Taxonomy" id="1348612"/>
    <lineage>
        <taxon>Eukaryota</taxon>
        <taxon>Fungi</taxon>
        <taxon>Fungi incertae sedis</taxon>
        <taxon>Mucoromycota</taxon>
        <taxon>Glomeromycotina</taxon>
        <taxon>Glomeromycetes</taxon>
        <taxon>Diversisporales</taxon>
        <taxon>Diversisporaceae</taxon>
        <taxon>Diversispora</taxon>
    </lineage>
</organism>
<comment type="caution">
    <text evidence="1">The sequence shown here is derived from an EMBL/GenBank/DDBJ whole genome shotgun (WGS) entry which is preliminary data.</text>
</comment>
<dbReference type="OrthoDB" id="2306651at2759"/>
<dbReference type="Proteomes" id="UP000266861">
    <property type="component" value="Unassembled WGS sequence"/>
</dbReference>